<sequence>MLFFTLAVASYGLIFWCRLCWAGMYC</sequence>
<dbReference type="AlphaFoldDB" id="A0A2P2P1R4"/>
<protein>
    <submittedName>
        <fullName evidence="1">Uncharacterized protein</fullName>
    </submittedName>
</protein>
<organism evidence="1">
    <name type="scientific">Rhizophora mucronata</name>
    <name type="common">Asiatic mangrove</name>
    <dbReference type="NCBI Taxonomy" id="61149"/>
    <lineage>
        <taxon>Eukaryota</taxon>
        <taxon>Viridiplantae</taxon>
        <taxon>Streptophyta</taxon>
        <taxon>Embryophyta</taxon>
        <taxon>Tracheophyta</taxon>
        <taxon>Spermatophyta</taxon>
        <taxon>Magnoliopsida</taxon>
        <taxon>eudicotyledons</taxon>
        <taxon>Gunneridae</taxon>
        <taxon>Pentapetalae</taxon>
        <taxon>rosids</taxon>
        <taxon>fabids</taxon>
        <taxon>Malpighiales</taxon>
        <taxon>Rhizophoraceae</taxon>
        <taxon>Rhizophora</taxon>
    </lineage>
</organism>
<reference evidence="1" key="1">
    <citation type="submission" date="2018-02" db="EMBL/GenBank/DDBJ databases">
        <title>Rhizophora mucronata_Transcriptome.</title>
        <authorList>
            <person name="Meera S.P."/>
            <person name="Sreeshan A."/>
            <person name="Augustine A."/>
        </authorList>
    </citation>
    <scope>NUCLEOTIDE SEQUENCE</scope>
    <source>
        <tissue evidence="1">Leaf</tissue>
    </source>
</reference>
<accession>A0A2P2P1R4</accession>
<proteinExistence type="predicted"/>
<dbReference type="EMBL" id="GGEC01068168">
    <property type="protein sequence ID" value="MBX48652.1"/>
    <property type="molecule type" value="Transcribed_RNA"/>
</dbReference>
<evidence type="ECO:0000313" key="1">
    <source>
        <dbReference type="EMBL" id="MBX48652.1"/>
    </source>
</evidence>
<name>A0A2P2P1R4_RHIMU</name>